<evidence type="ECO:0000256" key="1">
    <source>
        <dbReference type="PROSITE-ProRule" id="PRU00339"/>
    </source>
</evidence>
<keyword evidence="1" id="KW-0802">TPR repeat</keyword>
<proteinExistence type="predicted"/>
<feature type="repeat" description="TPR" evidence="1">
    <location>
        <begin position="118"/>
        <end position="151"/>
    </location>
</feature>
<accession>A0AAN8TYR5</accession>
<dbReference type="InterPro" id="IPR019734">
    <property type="entry name" value="TPR_rpt"/>
</dbReference>
<name>A0AAN8TYR5_SOLBU</name>
<dbReference type="SUPFAM" id="SSF48452">
    <property type="entry name" value="TPR-like"/>
    <property type="match status" value="1"/>
</dbReference>
<keyword evidence="3" id="KW-1185">Reference proteome</keyword>
<evidence type="ECO:0000313" key="3">
    <source>
        <dbReference type="Proteomes" id="UP001371456"/>
    </source>
</evidence>
<dbReference type="EMBL" id="JBANQN010000002">
    <property type="protein sequence ID" value="KAK6796535.1"/>
    <property type="molecule type" value="Genomic_DNA"/>
</dbReference>
<dbReference type="Gene3D" id="1.25.40.10">
    <property type="entry name" value="Tetratricopeptide repeat domain"/>
    <property type="match status" value="1"/>
</dbReference>
<dbReference type="Proteomes" id="UP001371456">
    <property type="component" value="Unassembled WGS sequence"/>
</dbReference>
<gene>
    <name evidence="2" type="ORF">RDI58_004236</name>
</gene>
<evidence type="ECO:0008006" key="4">
    <source>
        <dbReference type="Google" id="ProtNLM"/>
    </source>
</evidence>
<dbReference type="AlphaFoldDB" id="A0AAN8TYR5"/>
<organism evidence="2 3">
    <name type="scientific">Solanum bulbocastanum</name>
    <name type="common">Wild potato</name>
    <dbReference type="NCBI Taxonomy" id="147425"/>
    <lineage>
        <taxon>Eukaryota</taxon>
        <taxon>Viridiplantae</taxon>
        <taxon>Streptophyta</taxon>
        <taxon>Embryophyta</taxon>
        <taxon>Tracheophyta</taxon>
        <taxon>Spermatophyta</taxon>
        <taxon>Magnoliopsida</taxon>
        <taxon>eudicotyledons</taxon>
        <taxon>Gunneridae</taxon>
        <taxon>Pentapetalae</taxon>
        <taxon>asterids</taxon>
        <taxon>lamiids</taxon>
        <taxon>Solanales</taxon>
        <taxon>Solanaceae</taxon>
        <taxon>Solanoideae</taxon>
        <taxon>Solaneae</taxon>
        <taxon>Solanum</taxon>
    </lineage>
</organism>
<evidence type="ECO:0000313" key="2">
    <source>
        <dbReference type="EMBL" id="KAK6796535.1"/>
    </source>
</evidence>
<dbReference type="InterPro" id="IPR011990">
    <property type="entry name" value="TPR-like_helical_dom_sf"/>
</dbReference>
<dbReference type="PROSITE" id="PS50005">
    <property type="entry name" value="TPR"/>
    <property type="match status" value="1"/>
</dbReference>
<reference evidence="2 3" key="1">
    <citation type="submission" date="2024-02" db="EMBL/GenBank/DDBJ databases">
        <title>de novo genome assembly of Solanum bulbocastanum strain 11H21.</title>
        <authorList>
            <person name="Hosaka A.J."/>
        </authorList>
    </citation>
    <scope>NUCLEOTIDE SEQUENCE [LARGE SCALE GENOMIC DNA]</scope>
    <source>
        <tissue evidence="2">Young leaves</tissue>
    </source>
</reference>
<sequence length="207" mass="24184">MSTPTQEVSGEKGQVSIDLNEFYEDWISNVVKMAEWLENFSNQHFPSSIQEKISDMEYQIHRCIQTLESVPQGKRQLEYECLMFEYLKGRLYNAIPDVYKEEAECHLVKATQLNPFLLEAWDCLGRCVSKKGDYKRAKKCYKFVLNMDKGNSIILRRLADLELMLEHSECKSSVFFSLICFVPRGISSIFFISLQRLFAYIARSQEL</sequence>
<comment type="caution">
    <text evidence="2">The sequence shown here is derived from an EMBL/GenBank/DDBJ whole genome shotgun (WGS) entry which is preliminary data.</text>
</comment>
<protein>
    <recommendedName>
        <fullName evidence="4">Tetratricopeptide repeat protein</fullName>
    </recommendedName>
</protein>